<keyword evidence="2" id="KW-1185">Reference proteome</keyword>
<dbReference type="OrthoDB" id="7432864at2"/>
<reference evidence="2" key="2">
    <citation type="journal article" date="2001" name="Science">
        <title>The composite genome of the legume symbiont Sinorhizobium meliloti.</title>
        <authorList>
            <person name="Galibert F."/>
            <person name="Finan T.M."/>
            <person name="Long S.R."/>
            <person name="Puehler A."/>
            <person name="Abola P."/>
            <person name="Ampe F."/>
            <person name="Barloy-Hubler F."/>
            <person name="Barnett M.J."/>
            <person name="Becker A."/>
            <person name="Boistard P."/>
            <person name="Bothe G."/>
            <person name="Boutry M."/>
            <person name="Bowser L."/>
            <person name="Buhrmester J."/>
            <person name="Cadieu E."/>
            <person name="Capela D."/>
            <person name="Chain P."/>
            <person name="Cowie A."/>
            <person name="Davis R.W."/>
            <person name="Dreano S."/>
            <person name="Federspiel N.A."/>
            <person name="Fisher R.F."/>
            <person name="Gloux S."/>
            <person name="Godrie T."/>
            <person name="Goffeau A."/>
            <person name="Golding B."/>
            <person name="Gouzy J."/>
            <person name="Gurjal M."/>
            <person name="Hernandez-Lucas I."/>
            <person name="Hong A."/>
            <person name="Huizar L."/>
            <person name="Hyman R.W."/>
            <person name="Jones T."/>
            <person name="Kahn D."/>
            <person name="Kahn M.L."/>
            <person name="Kalman S."/>
            <person name="Keating D.H."/>
            <person name="Kiss E."/>
            <person name="Komp C."/>
            <person name="Lelaure V."/>
            <person name="Masuy D."/>
            <person name="Palm C."/>
            <person name="Peck M.C."/>
            <person name="Pohl T.M."/>
            <person name="Portetelle D."/>
            <person name="Purnelle B."/>
            <person name="Ramsperger U."/>
            <person name="Surzycki R."/>
            <person name="Thebault P."/>
            <person name="Vandenbol M."/>
            <person name="Vorhoelter F.J."/>
            <person name="Weidner S."/>
            <person name="Wells D.H."/>
            <person name="Wong K."/>
            <person name="Yeh K.-C."/>
            <person name="Batut J."/>
        </authorList>
    </citation>
    <scope>NUCLEOTIDE SEQUENCE [LARGE SCALE GENOMIC DNA]</scope>
    <source>
        <strain evidence="2">1021</strain>
        <plasmid evidence="2">Plasmid pSymA</plasmid>
    </source>
</reference>
<keyword evidence="1" id="KW-0614">Plasmid</keyword>
<dbReference type="HOGENOM" id="CLU_2194854_0_0_5"/>
<name>Q92ZI6_RHIME</name>
<evidence type="ECO:0000313" key="1">
    <source>
        <dbReference type="EMBL" id="AAK65157.1"/>
    </source>
</evidence>
<sequence>MPEEHRELFAAEIDRLARPRGMTMSREFLPGQVIAYPYLWAWQHEHGETEGRKTRPDRVVVAVRDANDGLTHLALLAFTTQPPQADRIALEVSDIECRRAGLSDRKRC</sequence>
<organism evidence="1 2">
    <name type="scientific">Rhizobium meliloti (strain 1021)</name>
    <name type="common">Ensifer meliloti</name>
    <name type="synonym">Sinorhizobium meliloti</name>
    <dbReference type="NCBI Taxonomy" id="266834"/>
    <lineage>
        <taxon>Bacteria</taxon>
        <taxon>Pseudomonadati</taxon>
        <taxon>Pseudomonadota</taxon>
        <taxon>Alphaproteobacteria</taxon>
        <taxon>Hyphomicrobiales</taxon>
        <taxon>Rhizobiaceae</taxon>
        <taxon>Sinorhizobium/Ensifer group</taxon>
        <taxon>Sinorhizobium</taxon>
    </lineage>
</organism>
<dbReference type="AlphaFoldDB" id="Q92ZI6"/>
<dbReference type="PIR" id="C95324">
    <property type="entry name" value="C95324"/>
</dbReference>
<proteinExistence type="predicted"/>
<dbReference type="Proteomes" id="UP000001976">
    <property type="component" value="Plasmid pSymA"/>
</dbReference>
<dbReference type="KEGG" id="sme:SMa0917"/>
<evidence type="ECO:0000313" key="2">
    <source>
        <dbReference type="Proteomes" id="UP000001976"/>
    </source>
</evidence>
<gene>
    <name evidence="1" type="ORF">SMa0917</name>
</gene>
<reference evidence="1 2" key="1">
    <citation type="journal article" date="2001" name="Proc. Natl. Acad. Sci. U.S.A.">
        <title>Nucleotide sequence and predicted functions of the entire Sinorhizobium meliloti pSymA megaplasmid.</title>
        <authorList>
            <person name="Barnett M.J."/>
            <person name="Fisher R.F."/>
            <person name="Jones T."/>
            <person name="Komp C."/>
            <person name="Abola A.P."/>
            <person name="Barloy-Hubler F."/>
            <person name="Bowser L."/>
            <person name="Capela D."/>
            <person name="Galibert F."/>
            <person name="Gouzy J."/>
            <person name="Gurjal M."/>
            <person name="Hong A."/>
            <person name="Huizar L."/>
            <person name="Hyman R.W."/>
            <person name="Kahn D."/>
            <person name="Kahn M.L."/>
            <person name="Kalman S."/>
            <person name="Keating D.H."/>
            <person name="Palm C."/>
            <person name="Peck M.C."/>
            <person name="Surzycki R."/>
            <person name="Wells D.H."/>
            <person name="Yeh K.-C."/>
            <person name="Davis R.W."/>
            <person name="Federspiel N.A."/>
            <person name="Long S.R."/>
        </authorList>
    </citation>
    <scope>NUCLEOTIDE SEQUENCE [LARGE SCALE GENOMIC DNA]</scope>
    <source>
        <strain evidence="1 2">1021</strain>
        <plasmid evidence="2">Plasmid pSymA</plasmid>
    </source>
</reference>
<protein>
    <submittedName>
        <fullName evidence="1">Uncharacterized protein</fullName>
    </submittedName>
</protein>
<accession>Q92ZI6</accession>
<dbReference type="EnsemblBacteria" id="AAK65157">
    <property type="protein sequence ID" value="AAK65157"/>
    <property type="gene ID" value="SMa0917"/>
</dbReference>
<geneLocation type="plasmid" evidence="1 2">
    <name>pSymA</name>
</geneLocation>
<dbReference type="EMBL" id="AE006469">
    <property type="protein sequence ID" value="AAK65157.1"/>
    <property type="molecule type" value="Genomic_DNA"/>
</dbReference>
<dbReference type="PATRIC" id="fig|266834.11.peg.514"/>